<dbReference type="GO" id="GO:0005886">
    <property type="term" value="C:plasma membrane"/>
    <property type="evidence" value="ECO:0007669"/>
    <property type="project" value="UniProtKB-SubCell"/>
</dbReference>
<feature type="transmembrane region" description="Helical" evidence="8">
    <location>
        <begin position="275"/>
        <end position="294"/>
    </location>
</feature>
<dbReference type="GO" id="GO:0022857">
    <property type="term" value="F:transmembrane transporter activity"/>
    <property type="evidence" value="ECO:0007669"/>
    <property type="project" value="InterPro"/>
</dbReference>
<feature type="transmembrane region" description="Helical" evidence="8">
    <location>
        <begin position="219"/>
        <end position="243"/>
    </location>
</feature>
<keyword evidence="4" id="KW-0997">Cell inner membrane</keyword>
<comment type="caution">
    <text evidence="9">The sequence shown here is derived from an EMBL/GenBank/DDBJ whole genome shotgun (WGS) entry which is preliminary data.</text>
</comment>
<feature type="transmembrane region" description="Helical" evidence="8">
    <location>
        <begin position="249"/>
        <end position="268"/>
    </location>
</feature>
<dbReference type="PANTHER" id="PTHR32196:SF21">
    <property type="entry name" value="ABC TRANSPORTER PERMEASE PROTEIN YPHD-RELATED"/>
    <property type="match status" value="1"/>
</dbReference>
<evidence type="ECO:0000256" key="4">
    <source>
        <dbReference type="ARBA" id="ARBA00022519"/>
    </source>
</evidence>
<dbReference type="CDD" id="cd06579">
    <property type="entry name" value="TM_PBP1_transp_AraH_like"/>
    <property type="match status" value="1"/>
</dbReference>
<keyword evidence="7 8" id="KW-0472">Membrane</keyword>
<feature type="transmembrane region" description="Helical" evidence="8">
    <location>
        <begin position="169"/>
        <end position="189"/>
    </location>
</feature>
<dbReference type="EMBL" id="VTTN01000024">
    <property type="protein sequence ID" value="KAA0589091.1"/>
    <property type="molecule type" value="Genomic_DNA"/>
</dbReference>
<feature type="transmembrane region" description="Helical" evidence="8">
    <location>
        <begin position="9"/>
        <end position="29"/>
    </location>
</feature>
<evidence type="ECO:0000256" key="1">
    <source>
        <dbReference type="ARBA" id="ARBA00004651"/>
    </source>
</evidence>
<evidence type="ECO:0000256" key="6">
    <source>
        <dbReference type="ARBA" id="ARBA00022989"/>
    </source>
</evidence>
<evidence type="ECO:0000256" key="8">
    <source>
        <dbReference type="SAM" id="Phobius"/>
    </source>
</evidence>
<evidence type="ECO:0000256" key="2">
    <source>
        <dbReference type="ARBA" id="ARBA00022448"/>
    </source>
</evidence>
<reference evidence="9 10" key="1">
    <citation type="submission" date="2019-08" db="EMBL/GenBank/DDBJ databases">
        <authorList>
            <person name="Grouzdev D."/>
            <person name="Tikhonova E."/>
            <person name="Kravchenko I."/>
        </authorList>
    </citation>
    <scope>NUCLEOTIDE SEQUENCE [LARGE SCALE GENOMIC DNA]</scope>
    <source>
        <strain evidence="9 10">59b</strain>
    </source>
</reference>
<keyword evidence="10" id="KW-1185">Reference proteome</keyword>
<dbReference type="OrthoDB" id="5503349at2"/>
<dbReference type="RefSeq" id="WP_149235125.1">
    <property type="nucleotide sequence ID" value="NZ_JALJXJ010000012.1"/>
</dbReference>
<organism evidence="9 10">
    <name type="scientific">Azospirillum lipoferum</name>
    <dbReference type="NCBI Taxonomy" id="193"/>
    <lineage>
        <taxon>Bacteria</taxon>
        <taxon>Pseudomonadati</taxon>
        <taxon>Pseudomonadota</taxon>
        <taxon>Alphaproteobacteria</taxon>
        <taxon>Rhodospirillales</taxon>
        <taxon>Azospirillaceae</taxon>
        <taxon>Azospirillum</taxon>
    </lineage>
</organism>
<sequence length="325" mass="34594">MALLRRSETVIAGILLLAMVLIGTINPAFWQLDNLFSLMRSNVIIGIMAMGVLLVLISGGIDVSFPAFAVAAMYLTIKGMLALGYNGVVLPLLAATLMGLAFGAVNGFFVYKFRMIPLIVTLGTSAMVRGFLLGIVGTSMININKMPTALIDFARTDVVSVTKADSTTYGLTAMVLIYLGLALAMHLVLRYTMIGRSAYALGGDPEAARRAGFDLRKTIFFIYCVAGALAGFAGLLHSGMIWLANPRDFVGLELDVIAAVVLGGASIFGGRGSVLGTMLGVFMLVMVKNSLIIMRVDTTWQLVVVGLIVIAATALSAWRDRRRAA</sequence>
<dbReference type="PANTHER" id="PTHR32196">
    <property type="entry name" value="ABC TRANSPORTER PERMEASE PROTEIN YPHD-RELATED-RELATED"/>
    <property type="match status" value="1"/>
</dbReference>
<evidence type="ECO:0000256" key="3">
    <source>
        <dbReference type="ARBA" id="ARBA00022475"/>
    </source>
</evidence>
<dbReference type="AlphaFoldDB" id="A0A5A9G449"/>
<evidence type="ECO:0000256" key="7">
    <source>
        <dbReference type="ARBA" id="ARBA00023136"/>
    </source>
</evidence>
<feature type="transmembrane region" description="Helical" evidence="8">
    <location>
        <begin position="118"/>
        <end position="141"/>
    </location>
</feature>
<feature type="transmembrane region" description="Helical" evidence="8">
    <location>
        <begin position="300"/>
        <end position="318"/>
    </location>
</feature>
<keyword evidence="3" id="KW-1003">Cell membrane</keyword>
<gene>
    <name evidence="9" type="ORF">FZ942_32170</name>
</gene>
<keyword evidence="5 8" id="KW-0812">Transmembrane</keyword>
<proteinExistence type="predicted"/>
<accession>A0A5A9G449</accession>
<keyword evidence="6 8" id="KW-1133">Transmembrane helix</keyword>
<comment type="subcellular location">
    <subcellularLocation>
        <location evidence="1">Cell membrane</location>
        <topology evidence="1">Multi-pass membrane protein</topology>
    </subcellularLocation>
</comment>
<name>A0A5A9G449_AZOLI</name>
<evidence type="ECO:0000256" key="5">
    <source>
        <dbReference type="ARBA" id="ARBA00022692"/>
    </source>
</evidence>
<evidence type="ECO:0000313" key="10">
    <source>
        <dbReference type="Proteomes" id="UP000324927"/>
    </source>
</evidence>
<protein>
    <submittedName>
        <fullName evidence="9">ABC transporter permease</fullName>
    </submittedName>
</protein>
<feature type="transmembrane region" description="Helical" evidence="8">
    <location>
        <begin position="89"/>
        <end position="111"/>
    </location>
</feature>
<dbReference type="InterPro" id="IPR001851">
    <property type="entry name" value="ABC_transp_permease"/>
</dbReference>
<dbReference type="Pfam" id="PF02653">
    <property type="entry name" value="BPD_transp_2"/>
    <property type="match status" value="1"/>
</dbReference>
<dbReference type="Proteomes" id="UP000324927">
    <property type="component" value="Unassembled WGS sequence"/>
</dbReference>
<feature type="transmembrane region" description="Helical" evidence="8">
    <location>
        <begin position="63"/>
        <end position="83"/>
    </location>
</feature>
<keyword evidence="2" id="KW-0813">Transport</keyword>
<evidence type="ECO:0000313" key="9">
    <source>
        <dbReference type="EMBL" id="KAA0589091.1"/>
    </source>
</evidence>